<gene>
    <name evidence="1" type="ORF">GEV26_05160</name>
</gene>
<dbReference type="Pfam" id="PF10604">
    <property type="entry name" value="Polyketide_cyc2"/>
    <property type="match status" value="1"/>
</dbReference>
<dbReference type="KEGG" id="aef:GEV26_05160"/>
<reference evidence="1 2" key="1">
    <citation type="submission" date="2019-11" db="EMBL/GenBank/DDBJ databases">
        <authorList>
            <person name="Li J."/>
        </authorList>
    </citation>
    <scope>NUCLEOTIDE SEQUENCE [LARGE SCALE GENOMIC DNA]</scope>
    <source>
        <strain evidence="1 2">MF47</strain>
    </source>
</reference>
<dbReference type="EMBL" id="CP045737">
    <property type="protein sequence ID" value="QGG40799.1"/>
    <property type="molecule type" value="Genomic_DNA"/>
</dbReference>
<dbReference type="SUPFAM" id="SSF55961">
    <property type="entry name" value="Bet v1-like"/>
    <property type="match status" value="1"/>
</dbReference>
<keyword evidence="2" id="KW-1185">Reference proteome</keyword>
<protein>
    <submittedName>
        <fullName evidence="1">SRPBCC family protein</fullName>
    </submittedName>
</protein>
<accession>A0A5Q2MGD8</accession>
<dbReference type="Gene3D" id="3.30.530.20">
    <property type="match status" value="1"/>
</dbReference>
<evidence type="ECO:0000313" key="2">
    <source>
        <dbReference type="Proteomes" id="UP000392064"/>
    </source>
</evidence>
<dbReference type="RefSeq" id="WP_153652070.1">
    <property type="nucleotide sequence ID" value="NZ_CP045737.1"/>
</dbReference>
<name>A0A5Q2MGD8_9ACTN</name>
<dbReference type="InterPro" id="IPR019587">
    <property type="entry name" value="Polyketide_cyclase/dehydratase"/>
</dbReference>
<dbReference type="InterPro" id="IPR023393">
    <property type="entry name" value="START-like_dom_sf"/>
</dbReference>
<evidence type="ECO:0000313" key="1">
    <source>
        <dbReference type="EMBL" id="QGG40799.1"/>
    </source>
</evidence>
<dbReference type="AlphaFoldDB" id="A0A5Q2MGD8"/>
<sequence>MGQPPLEASIEIAAPPAAVWTAVSDLRAMKDRSPELVRTWLLGRPGLGCRGVHLNRRKVVVWPTFSRITRWKDPARDSGRGALAFHVIPTDVEWSYELQPTDGGTLVTERRSAMPAPGPVVSAMARFLLGGADHHDTELLAGMHRTLEALKSDLER</sequence>
<organism evidence="1 2">
    <name type="scientific">Aeromicrobium yanjiei</name>
    <dbReference type="NCBI Taxonomy" id="2662028"/>
    <lineage>
        <taxon>Bacteria</taxon>
        <taxon>Bacillati</taxon>
        <taxon>Actinomycetota</taxon>
        <taxon>Actinomycetes</taxon>
        <taxon>Propionibacteriales</taxon>
        <taxon>Nocardioidaceae</taxon>
        <taxon>Aeromicrobium</taxon>
    </lineage>
</organism>
<proteinExistence type="predicted"/>
<dbReference type="Proteomes" id="UP000392064">
    <property type="component" value="Chromosome"/>
</dbReference>
<dbReference type="CDD" id="cd07812">
    <property type="entry name" value="SRPBCC"/>
    <property type="match status" value="1"/>
</dbReference>